<dbReference type="InterPro" id="IPR039145">
    <property type="entry name" value="Ribosomal_mL40_metazoa/plant"/>
</dbReference>
<comment type="subcellular location">
    <subcellularLocation>
        <location evidence="1">Mitochondrion</location>
    </subcellularLocation>
</comment>
<evidence type="ECO:0000256" key="6">
    <source>
        <dbReference type="ARBA" id="ARBA00023274"/>
    </source>
</evidence>
<evidence type="ECO:0000313" key="9">
    <source>
        <dbReference type="EMBL" id="KAL3288966.1"/>
    </source>
</evidence>
<sequence length="196" mass="23336">MFAYKSLLREFSKLSTGPHFGFVVPNRKIFLGYANNVQVSQALWAEPLKKKKRLDPLVVKAREERKKKKLEKQIRRLEKNARQMKPIEECEIPLNILDEREKRTRINPPLADHETERRARLEKNWALYKQNQHLKDIKMLDRIMFSQQKALDELRVESEELYQEAIQIDFHLIPFTSSGPVETPPIDKYDPWTEII</sequence>
<evidence type="ECO:0000256" key="7">
    <source>
        <dbReference type="ARBA" id="ARBA00035192"/>
    </source>
</evidence>
<dbReference type="PANTHER" id="PTHR13359">
    <property type="entry name" value="39S RIBOSOMAL PROTEIN L40, MITOCHONDRIAL"/>
    <property type="match status" value="1"/>
</dbReference>
<dbReference type="FunFam" id="6.10.250.3440:FF:000001">
    <property type="entry name" value="Mitochondrial ribosomal protein L40"/>
    <property type="match status" value="1"/>
</dbReference>
<dbReference type="Gene3D" id="6.10.250.3440">
    <property type="match status" value="1"/>
</dbReference>
<protein>
    <recommendedName>
        <fullName evidence="7">Large ribosomal subunit protein mL40</fullName>
    </recommendedName>
    <alternativeName>
        <fullName evidence="8">39S ribosomal protein L40, mitochondrial</fullName>
    </alternativeName>
</protein>
<evidence type="ECO:0000313" key="10">
    <source>
        <dbReference type="Proteomes" id="UP001516400"/>
    </source>
</evidence>
<comment type="caution">
    <text evidence="9">The sequence shown here is derived from an EMBL/GenBank/DDBJ whole genome shotgun (WGS) entry which is preliminary data.</text>
</comment>
<evidence type="ECO:0000256" key="4">
    <source>
        <dbReference type="ARBA" id="ARBA00022980"/>
    </source>
</evidence>
<evidence type="ECO:0000256" key="3">
    <source>
        <dbReference type="ARBA" id="ARBA00022946"/>
    </source>
</evidence>
<organism evidence="9 10">
    <name type="scientific">Cryptolaemus montrouzieri</name>
    <dbReference type="NCBI Taxonomy" id="559131"/>
    <lineage>
        <taxon>Eukaryota</taxon>
        <taxon>Metazoa</taxon>
        <taxon>Ecdysozoa</taxon>
        <taxon>Arthropoda</taxon>
        <taxon>Hexapoda</taxon>
        <taxon>Insecta</taxon>
        <taxon>Pterygota</taxon>
        <taxon>Neoptera</taxon>
        <taxon>Endopterygota</taxon>
        <taxon>Coleoptera</taxon>
        <taxon>Polyphaga</taxon>
        <taxon>Cucujiformia</taxon>
        <taxon>Coccinelloidea</taxon>
        <taxon>Coccinellidae</taxon>
        <taxon>Scymninae</taxon>
        <taxon>Scymnini</taxon>
        <taxon>Cryptolaemus</taxon>
    </lineage>
</organism>
<dbReference type="Pfam" id="PF09812">
    <property type="entry name" value="MRP-L28"/>
    <property type="match status" value="1"/>
</dbReference>
<dbReference type="PANTHER" id="PTHR13359:SF2">
    <property type="entry name" value="LARGE RIBOSOMAL SUBUNIT PROTEIN ML40"/>
    <property type="match status" value="1"/>
</dbReference>
<dbReference type="GO" id="GO:1990904">
    <property type="term" value="C:ribonucleoprotein complex"/>
    <property type="evidence" value="ECO:0007669"/>
    <property type="project" value="UniProtKB-KW"/>
</dbReference>
<dbReference type="AlphaFoldDB" id="A0ABD2PEB0"/>
<accession>A0ABD2PEB0</accession>
<keyword evidence="4" id="KW-0689">Ribosomal protein</keyword>
<gene>
    <name evidence="9" type="ORF">HHI36_003409</name>
</gene>
<dbReference type="Proteomes" id="UP001516400">
    <property type="component" value="Unassembled WGS sequence"/>
</dbReference>
<dbReference type="EMBL" id="JABFTP020000185">
    <property type="protein sequence ID" value="KAL3288966.1"/>
    <property type="molecule type" value="Genomic_DNA"/>
</dbReference>
<evidence type="ECO:0000256" key="5">
    <source>
        <dbReference type="ARBA" id="ARBA00023128"/>
    </source>
</evidence>
<keyword evidence="5" id="KW-0496">Mitochondrion</keyword>
<keyword evidence="6" id="KW-0687">Ribonucleoprotein</keyword>
<dbReference type="GO" id="GO:0005739">
    <property type="term" value="C:mitochondrion"/>
    <property type="evidence" value="ECO:0007669"/>
    <property type="project" value="UniProtKB-SubCell"/>
</dbReference>
<keyword evidence="3" id="KW-0809">Transit peptide</keyword>
<keyword evidence="10" id="KW-1185">Reference proteome</keyword>
<evidence type="ECO:0000256" key="8">
    <source>
        <dbReference type="ARBA" id="ARBA00083752"/>
    </source>
</evidence>
<evidence type="ECO:0000256" key="2">
    <source>
        <dbReference type="ARBA" id="ARBA00009360"/>
    </source>
</evidence>
<dbReference type="GO" id="GO:0005840">
    <property type="term" value="C:ribosome"/>
    <property type="evidence" value="ECO:0007669"/>
    <property type="project" value="UniProtKB-KW"/>
</dbReference>
<name>A0ABD2PEB0_9CUCU</name>
<dbReference type="InterPro" id="IPR019192">
    <property type="entry name" value="Ribosomal_mL40"/>
</dbReference>
<comment type="similarity">
    <text evidence="2">Belongs to the mitochondrion-specific ribosomal protein mL40 family.</text>
</comment>
<evidence type="ECO:0000256" key="1">
    <source>
        <dbReference type="ARBA" id="ARBA00004173"/>
    </source>
</evidence>
<proteinExistence type="inferred from homology"/>
<reference evidence="9 10" key="1">
    <citation type="journal article" date="2021" name="BMC Biol.">
        <title>Horizontally acquired antibacterial genes associated with adaptive radiation of ladybird beetles.</title>
        <authorList>
            <person name="Li H.S."/>
            <person name="Tang X.F."/>
            <person name="Huang Y.H."/>
            <person name="Xu Z.Y."/>
            <person name="Chen M.L."/>
            <person name="Du X.Y."/>
            <person name="Qiu B.Y."/>
            <person name="Chen P.T."/>
            <person name="Zhang W."/>
            <person name="Slipinski A."/>
            <person name="Escalona H.E."/>
            <person name="Waterhouse R.M."/>
            <person name="Zwick A."/>
            <person name="Pang H."/>
        </authorList>
    </citation>
    <scope>NUCLEOTIDE SEQUENCE [LARGE SCALE GENOMIC DNA]</scope>
    <source>
        <strain evidence="9">SYSU2018</strain>
    </source>
</reference>